<feature type="region of interest" description="Disordered" evidence="1">
    <location>
        <begin position="1"/>
        <end position="43"/>
    </location>
</feature>
<reference evidence="2" key="1">
    <citation type="submission" date="2023-03" db="EMBL/GenBank/DDBJ databases">
        <title>Emydomyces testavorans Genome Sequence.</title>
        <authorList>
            <person name="Hoyer L."/>
        </authorList>
    </citation>
    <scope>NUCLEOTIDE SEQUENCE</scope>
    <source>
        <strain evidence="2">16-2883</strain>
    </source>
</reference>
<proteinExistence type="predicted"/>
<dbReference type="Proteomes" id="UP001219355">
    <property type="component" value="Chromosome 4"/>
</dbReference>
<keyword evidence="3" id="KW-1185">Reference proteome</keyword>
<organism evidence="2 3">
    <name type="scientific">Emydomyces testavorans</name>
    <dbReference type="NCBI Taxonomy" id="2070801"/>
    <lineage>
        <taxon>Eukaryota</taxon>
        <taxon>Fungi</taxon>
        <taxon>Dikarya</taxon>
        <taxon>Ascomycota</taxon>
        <taxon>Pezizomycotina</taxon>
        <taxon>Eurotiomycetes</taxon>
        <taxon>Eurotiomycetidae</taxon>
        <taxon>Onygenales</taxon>
        <taxon>Nannizziopsiaceae</taxon>
        <taxon>Emydomyces</taxon>
    </lineage>
</organism>
<protein>
    <submittedName>
        <fullName evidence="2">Uncharacterized protein</fullName>
    </submittedName>
</protein>
<accession>A0AAF0DKH3</accession>
<sequence>MSWLYPFANSSSSSSRRRRSSHDRHSTIGSSHRSTHHHSRHSASAPSIFSLGSYANRSTTSSLYSSGGSSSRRARPRSGFVARMVHKIKRLFRDIVHYAKRHPVKVFLLVIMPLITGGVLQKLLGAVGIRVPRSLMGGGNSSRGAGGGGFESGGNGISESVNGLILLLVVSRWVGKKWEECFVLVFGRQRHEMQRDVGKARYTQVIYELLALQCLGRFDESRRASRRMKFYER</sequence>
<dbReference type="AlphaFoldDB" id="A0AAF0DKH3"/>
<name>A0AAF0DKH3_9EURO</name>
<evidence type="ECO:0000313" key="2">
    <source>
        <dbReference type="EMBL" id="WEW60332.1"/>
    </source>
</evidence>
<dbReference type="EMBL" id="CP120630">
    <property type="protein sequence ID" value="WEW60332.1"/>
    <property type="molecule type" value="Genomic_DNA"/>
</dbReference>
<evidence type="ECO:0000256" key="1">
    <source>
        <dbReference type="SAM" id="MobiDB-lite"/>
    </source>
</evidence>
<gene>
    <name evidence="2" type="ORF">PRK78_005817</name>
</gene>
<evidence type="ECO:0000313" key="3">
    <source>
        <dbReference type="Proteomes" id="UP001219355"/>
    </source>
</evidence>